<dbReference type="Proteomes" id="UP000035489">
    <property type="component" value="Unassembled WGS sequence"/>
</dbReference>
<keyword evidence="9" id="KW-0131">Cell cycle</keyword>
<reference evidence="9 10" key="1">
    <citation type="submission" date="2015-05" db="EMBL/GenBank/DDBJ databases">
        <title>Draft genome sequence of Microvirga vignae strain BR3299, a novel nitrogen fixing bacteria isolated from Brazil semi-aired region.</title>
        <authorList>
            <person name="Zilli J.E."/>
            <person name="Passos S.R."/>
            <person name="Leite J."/>
            <person name="Baldani J.I."/>
            <person name="Xavier G.R."/>
            <person name="Rumjaneck N.G."/>
            <person name="Simoes-Araujo J.L."/>
        </authorList>
    </citation>
    <scope>NUCLEOTIDE SEQUENCE [LARGE SCALE GENOMIC DNA]</scope>
    <source>
        <strain evidence="9 10">BR3299</strain>
    </source>
</reference>
<dbReference type="PANTHER" id="PTHR34701:SF1">
    <property type="entry name" value="TRANSCRIPTIONAL REGULATOR MRAZ"/>
    <property type="match status" value="1"/>
</dbReference>
<dbReference type="PATRIC" id="fig|1225564.3.peg.5716"/>
<dbReference type="PANTHER" id="PTHR34701">
    <property type="entry name" value="TRANSCRIPTIONAL REGULATOR MRAZ"/>
    <property type="match status" value="1"/>
</dbReference>
<keyword evidence="4 7" id="KW-0805">Transcription regulation</keyword>
<dbReference type="NCBIfam" id="NF001477">
    <property type="entry name" value="PRK00326.2-4"/>
    <property type="match status" value="1"/>
</dbReference>
<dbReference type="InterPro" id="IPR037914">
    <property type="entry name" value="SpoVT-AbrB_sf"/>
</dbReference>
<accession>A0A0H1R760</accession>
<comment type="caution">
    <text evidence="9">The sequence shown here is derived from an EMBL/GenBank/DDBJ whole genome shotgun (WGS) entry which is preliminary data.</text>
</comment>
<dbReference type="Pfam" id="PF02381">
    <property type="entry name" value="MraZ"/>
    <property type="match status" value="1"/>
</dbReference>
<dbReference type="InterPro" id="IPR035642">
    <property type="entry name" value="MraZ_N"/>
</dbReference>
<evidence type="ECO:0000259" key="8">
    <source>
        <dbReference type="PROSITE" id="PS51740"/>
    </source>
</evidence>
<protein>
    <recommendedName>
        <fullName evidence="1 7">Transcriptional regulator MraZ</fullName>
    </recommendedName>
</protein>
<dbReference type="AlphaFoldDB" id="A0A0H1R760"/>
<keyword evidence="10" id="KW-1185">Reference proteome</keyword>
<evidence type="ECO:0000256" key="3">
    <source>
        <dbReference type="ARBA" id="ARBA00022737"/>
    </source>
</evidence>
<dbReference type="OrthoDB" id="9807753at2"/>
<dbReference type="GO" id="GO:0005737">
    <property type="term" value="C:cytoplasm"/>
    <property type="evidence" value="ECO:0007669"/>
    <property type="project" value="UniProtKB-UniRule"/>
</dbReference>
<dbReference type="CDD" id="cd16321">
    <property type="entry name" value="MraZ_C"/>
    <property type="match status" value="1"/>
</dbReference>
<dbReference type="SUPFAM" id="SSF89447">
    <property type="entry name" value="AbrB/MazE/MraZ-like"/>
    <property type="match status" value="1"/>
</dbReference>
<dbReference type="GO" id="GO:0009295">
    <property type="term" value="C:nucleoid"/>
    <property type="evidence" value="ECO:0007669"/>
    <property type="project" value="UniProtKB-SubCell"/>
</dbReference>
<dbReference type="STRING" id="1225564.AA309_21745"/>
<name>A0A0H1R760_9HYPH</name>
<dbReference type="GO" id="GO:2000143">
    <property type="term" value="P:negative regulation of DNA-templated transcription initiation"/>
    <property type="evidence" value="ECO:0007669"/>
    <property type="project" value="TreeGrafter"/>
</dbReference>
<dbReference type="Gene3D" id="3.40.1550.20">
    <property type="entry name" value="Transcriptional regulator MraZ domain"/>
    <property type="match status" value="1"/>
</dbReference>
<dbReference type="GO" id="GO:0003700">
    <property type="term" value="F:DNA-binding transcription factor activity"/>
    <property type="evidence" value="ECO:0007669"/>
    <property type="project" value="UniProtKB-UniRule"/>
</dbReference>
<dbReference type="InterPro" id="IPR007159">
    <property type="entry name" value="SpoVT-AbrB_dom"/>
</dbReference>
<evidence type="ECO:0000256" key="5">
    <source>
        <dbReference type="ARBA" id="ARBA00023125"/>
    </source>
</evidence>
<dbReference type="HAMAP" id="MF_01008">
    <property type="entry name" value="MraZ"/>
    <property type="match status" value="1"/>
</dbReference>
<dbReference type="InterPro" id="IPR003444">
    <property type="entry name" value="MraZ"/>
</dbReference>
<keyword evidence="3" id="KW-0677">Repeat</keyword>
<keyword evidence="6 7" id="KW-0804">Transcription</keyword>
<dbReference type="GO" id="GO:0000976">
    <property type="term" value="F:transcription cis-regulatory region binding"/>
    <property type="evidence" value="ECO:0007669"/>
    <property type="project" value="TreeGrafter"/>
</dbReference>
<comment type="similarity">
    <text evidence="7">Belongs to the MraZ family.</text>
</comment>
<dbReference type="PROSITE" id="PS51740">
    <property type="entry name" value="SPOVT_ABRB"/>
    <property type="match status" value="2"/>
</dbReference>
<feature type="domain" description="SpoVT-AbrB" evidence="8">
    <location>
        <begin position="83"/>
        <end position="126"/>
    </location>
</feature>
<sequence length="165" mass="18239">MNRFVSNFTNKLDSKGRVSIPASFRAVLARDGFEGLYVHPALDAQALDAGGNTLLNEIDAFLSTLSPYSDERDQLSTALFGTSEILKVDPEGRVILTDSVKVHAGIGDTVTFVGLGHKFQIWEPERFRAHLEEARTKVRDLKKALGTRVVEPRMVQNTSPGVREQ</sequence>
<comment type="subcellular location">
    <subcellularLocation>
        <location evidence="7">Cytoplasm</location>
        <location evidence="7">Nucleoid</location>
    </subcellularLocation>
</comment>
<comment type="subunit">
    <text evidence="7">Forms oligomers.</text>
</comment>
<evidence type="ECO:0000313" key="9">
    <source>
        <dbReference type="EMBL" id="KLK91085.1"/>
    </source>
</evidence>
<keyword evidence="5 7" id="KW-0238">DNA-binding</keyword>
<organism evidence="9 10">
    <name type="scientific">Microvirga vignae</name>
    <dbReference type="NCBI Taxonomy" id="1225564"/>
    <lineage>
        <taxon>Bacteria</taxon>
        <taxon>Pseudomonadati</taxon>
        <taxon>Pseudomonadota</taxon>
        <taxon>Alphaproteobacteria</taxon>
        <taxon>Hyphomicrobiales</taxon>
        <taxon>Methylobacteriaceae</taxon>
        <taxon>Microvirga</taxon>
    </lineage>
</organism>
<dbReference type="InterPro" id="IPR020603">
    <property type="entry name" value="MraZ_dom"/>
</dbReference>
<evidence type="ECO:0000256" key="7">
    <source>
        <dbReference type="HAMAP-Rule" id="MF_01008"/>
    </source>
</evidence>
<keyword evidence="9" id="KW-0132">Cell division</keyword>
<evidence type="ECO:0000256" key="2">
    <source>
        <dbReference type="ARBA" id="ARBA00022490"/>
    </source>
</evidence>
<dbReference type="EMBL" id="LCYG01000060">
    <property type="protein sequence ID" value="KLK91085.1"/>
    <property type="molecule type" value="Genomic_DNA"/>
</dbReference>
<dbReference type="CDD" id="cd16320">
    <property type="entry name" value="MraZ_N"/>
    <property type="match status" value="1"/>
</dbReference>
<dbReference type="RefSeq" id="WP_047191126.1">
    <property type="nucleotide sequence ID" value="NZ_LCYG01000060.1"/>
</dbReference>
<feature type="domain" description="SpoVT-AbrB" evidence="8">
    <location>
        <begin position="7"/>
        <end position="52"/>
    </location>
</feature>
<dbReference type="GO" id="GO:0051301">
    <property type="term" value="P:cell division"/>
    <property type="evidence" value="ECO:0007669"/>
    <property type="project" value="UniProtKB-KW"/>
</dbReference>
<keyword evidence="2 7" id="KW-0963">Cytoplasm</keyword>
<dbReference type="InterPro" id="IPR035644">
    <property type="entry name" value="MraZ_C"/>
</dbReference>
<evidence type="ECO:0000256" key="6">
    <source>
        <dbReference type="ARBA" id="ARBA00023163"/>
    </source>
</evidence>
<proteinExistence type="inferred from homology"/>
<evidence type="ECO:0000256" key="1">
    <source>
        <dbReference type="ARBA" id="ARBA00013860"/>
    </source>
</evidence>
<dbReference type="InterPro" id="IPR038619">
    <property type="entry name" value="MraZ_sf"/>
</dbReference>
<evidence type="ECO:0000313" key="10">
    <source>
        <dbReference type="Proteomes" id="UP000035489"/>
    </source>
</evidence>
<evidence type="ECO:0000256" key="4">
    <source>
        <dbReference type="ARBA" id="ARBA00023015"/>
    </source>
</evidence>
<gene>
    <name evidence="7" type="primary">mraZ</name>
    <name evidence="9" type="ORF">AA309_21745</name>
</gene>